<evidence type="ECO:0000313" key="3">
    <source>
        <dbReference type="Proteomes" id="UP000048926"/>
    </source>
</evidence>
<keyword evidence="3" id="KW-1185">Reference proteome</keyword>
<dbReference type="EMBL" id="CXST01000002">
    <property type="protein sequence ID" value="CTQ45128.1"/>
    <property type="molecule type" value="Genomic_DNA"/>
</dbReference>
<keyword evidence="2" id="KW-0808">Transferase</keyword>
<name>A0A0M6Y627_9HYPH</name>
<dbReference type="SUPFAM" id="SSF55729">
    <property type="entry name" value="Acyl-CoA N-acyltransferases (Nat)"/>
    <property type="match status" value="1"/>
</dbReference>
<protein>
    <submittedName>
        <fullName evidence="2">Acetyltransferase (GNAT) family protein</fullName>
    </submittedName>
</protein>
<dbReference type="InterPro" id="IPR016181">
    <property type="entry name" value="Acyl_CoA_acyltransferase"/>
</dbReference>
<dbReference type="Pfam" id="PF00583">
    <property type="entry name" value="Acetyltransf_1"/>
    <property type="match status" value="1"/>
</dbReference>
<dbReference type="PANTHER" id="PTHR13170">
    <property type="entry name" value="O-GLCNACASE"/>
    <property type="match status" value="1"/>
</dbReference>
<evidence type="ECO:0000313" key="2">
    <source>
        <dbReference type="EMBL" id="CTQ45128.1"/>
    </source>
</evidence>
<organism evidence="2 3">
    <name type="scientific">Roseibium aggregatum</name>
    <dbReference type="NCBI Taxonomy" id="187304"/>
    <lineage>
        <taxon>Bacteria</taxon>
        <taxon>Pseudomonadati</taxon>
        <taxon>Pseudomonadota</taxon>
        <taxon>Alphaproteobacteria</taxon>
        <taxon>Hyphomicrobiales</taxon>
        <taxon>Stappiaceae</taxon>
        <taxon>Roseibium</taxon>
    </lineage>
</organism>
<feature type="domain" description="N-acetyltransferase" evidence="1">
    <location>
        <begin position="75"/>
        <end position="208"/>
    </location>
</feature>
<reference evidence="3" key="1">
    <citation type="submission" date="2015-07" db="EMBL/GenBank/DDBJ databases">
        <authorList>
            <person name="Rodrigo-Torres Lidia"/>
            <person name="Arahal R.David."/>
        </authorList>
    </citation>
    <scope>NUCLEOTIDE SEQUENCE [LARGE SCALE GENOMIC DNA]</scope>
    <source>
        <strain evidence="3">CECT 4801</strain>
    </source>
</reference>
<proteinExistence type="predicted"/>
<dbReference type="PANTHER" id="PTHR13170:SF16">
    <property type="entry name" value="PROTEIN O-GLCNACASE"/>
    <property type="match status" value="1"/>
</dbReference>
<dbReference type="InterPro" id="IPR051822">
    <property type="entry name" value="Glycosyl_Hydrolase_84"/>
</dbReference>
<dbReference type="AlphaFoldDB" id="A0A0M6Y627"/>
<dbReference type="GO" id="GO:0016747">
    <property type="term" value="F:acyltransferase activity, transferring groups other than amino-acyl groups"/>
    <property type="evidence" value="ECO:0007669"/>
    <property type="project" value="InterPro"/>
</dbReference>
<dbReference type="Gene3D" id="3.40.630.30">
    <property type="match status" value="1"/>
</dbReference>
<dbReference type="STRING" id="187304.B0E33_05465"/>
<dbReference type="InterPro" id="IPR000182">
    <property type="entry name" value="GNAT_dom"/>
</dbReference>
<accession>A0A0M6Y627</accession>
<sequence>MTDTMIVRQAELRDLEAVYDICLKTGQAGRDATDLYSDPALIGHIYAGPYVALKGPISFVAEDDLGVFGYAVGVSDTRAFERELEREWWPALRERYPEPVQQETEQSADDQRIRTIHNPSPVPQAVIDEYPAHIHMNLLPRARGRGVGTRLLDAWIAAAKLKGVSAVHAGVSAANEAGLAFWTAREFRPVLTVSNSGSHGTIWCGRSL</sequence>
<dbReference type="Proteomes" id="UP000048926">
    <property type="component" value="Unassembled WGS sequence"/>
</dbReference>
<evidence type="ECO:0000259" key="1">
    <source>
        <dbReference type="PROSITE" id="PS51186"/>
    </source>
</evidence>
<gene>
    <name evidence="2" type="ORF">LAL4801_03575</name>
</gene>
<dbReference type="PROSITE" id="PS51186">
    <property type="entry name" value="GNAT"/>
    <property type="match status" value="1"/>
</dbReference>